<evidence type="ECO:0000313" key="2">
    <source>
        <dbReference type="Proteomes" id="UP000008525"/>
    </source>
</evidence>
<dbReference type="KEGG" id="elw:ECW_m1500"/>
<protein>
    <submittedName>
        <fullName evidence="1">Uncharacterized protein</fullName>
    </submittedName>
</protein>
<dbReference type="AlphaFoldDB" id="A0A0H3EVJ5"/>
<proteinExistence type="predicted"/>
<organism evidence="1 2">
    <name type="scientific">Escherichia coli (strain ATCC 9637 / CCM 2024 / DSM 1116 / LMG 11080 / NBRC 13500 / NCIMB 8666 / NRRL B-766 / W)</name>
    <dbReference type="NCBI Taxonomy" id="566546"/>
    <lineage>
        <taxon>Bacteria</taxon>
        <taxon>Pseudomonadati</taxon>
        <taxon>Pseudomonadota</taxon>
        <taxon>Gammaproteobacteria</taxon>
        <taxon>Enterobacterales</taxon>
        <taxon>Enterobacteriaceae</taxon>
        <taxon>Escherichia</taxon>
    </lineage>
</organism>
<reference evidence="1 2" key="1">
    <citation type="journal article" date="2011" name="BMC Genomics">
        <title>The genome sequence of E. coli W (ATCC 9637): comparative genome analysis and an improved genome-scale reconstruction of E. coli.</title>
        <authorList>
            <person name="Archer C.T."/>
            <person name="Kim J.F."/>
            <person name="Jeong H."/>
            <person name="Park J.H."/>
            <person name="Vickers C.E."/>
            <person name="Lee S.Y."/>
            <person name="Nielsen L.K."/>
        </authorList>
    </citation>
    <scope>NUCLEOTIDE SEQUENCE [LARGE SCALE GENOMIC DNA]</scope>
    <source>
        <strain evidence="2">ATCC 9637 / CCM 2024 / DSM 1116 / LMG 11080 / NBRC 13500 / NCIMB 8666 / NRRL B-766 / W</strain>
    </source>
</reference>
<dbReference type="EMBL" id="CP002185">
    <property type="protein sequence ID" value="ADT74979.1"/>
    <property type="molecule type" value="Genomic_DNA"/>
</dbReference>
<accession>A0A0H3EVJ5</accession>
<evidence type="ECO:0000313" key="1">
    <source>
        <dbReference type="EMBL" id="ADT74979.1"/>
    </source>
</evidence>
<gene>
    <name evidence="1" type="ordered locus">ECW_m1500</name>
</gene>
<sequence length="79" mass="8520">MVLNVGNRAVSDAHDDVNIQRGLCAGGIFAQILLALDEVSADLASFFVALDHCQFFGGVQGEVVVLAAAAWSFRQIWRK</sequence>
<name>A0A0H3EVJ5_ECOLW</name>
<dbReference type="Proteomes" id="UP000008525">
    <property type="component" value="Chromosome"/>
</dbReference>